<sequence>MCRAHIFKPFHQFPGIDCLWLSRRGRNWRLWSSFWDLLLNHSRPVLGFN</sequence>
<evidence type="ECO:0000313" key="1">
    <source>
        <dbReference type="EMBL" id="MBX44614.1"/>
    </source>
</evidence>
<protein>
    <submittedName>
        <fullName evidence="1">Uncharacterized protein</fullName>
    </submittedName>
</protein>
<name>A0A2P2NQB0_RHIMU</name>
<dbReference type="AlphaFoldDB" id="A0A2P2NQB0"/>
<proteinExistence type="predicted"/>
<accession>A0A2P2NQB0</accession>
<organism evidence="1">
    <name type="scientific">Rhizophora mucronata</name>
    <name type="common">Asiatic mangrove</name>
    <dbReference type="NCBI Taxonomy" id="61149"/>
    <lineage>
        <taxon>Eukaryota</taxon>
        <taxon>Viridiplantae</taxon>
        <taxon>Streptophyta</taxon>
        <taxon>Embryophyta</taxon>
        <taxon>Tracheophyta</taxon>
        <taxon>Spermatophyta</taxon>
        <taxon>Magnoliopsida</taxon>
        <taxon>eudicotyledons</taxon>
        <taxon>Gunneridae</taxon>
        <taxon>Pentapetalae</taxon>
        <taxon>rosids</taxon>
        <taxon>fabids</taxon>
        <taxon>Malpighiales</taxon>
        <taxon>Rhizophoraceae</taxon>
        <taxon>Rhizophora</taxon>
    </lineage>
</organism>
<dbReference type="EMBL" id="GGEC01064130">
    <property type="protein sequence ID" value="MBX44614.1"/>
    <property type="molecule type" value="Transcribed_RNA"/>
</dbReference>
<reference evidence="1" key="1">
    <citation type="submission" date="2018-02" db="EMBL/GenBank/DDBJ databases">
        <title>Rhizophora mucronata_Transcriptome.</title>
        <authorList>
            <person name="Meera S.P."/>
            <person name="Sreeshan A."/>
            <person name="Augustine A."/>
        </authorList>
    </citation>
    <scope>NUCLEOTIDE SEQUENCE</scope>
    <source>
        <tissue evidence="1">Leaf</tissue>
    </source>
</reference>